<dbReference type="SUPFAM" id="SSF52113">
    <property type="entry name" value="BRCT domain"/>
    <property type="match status" value="2"/>
</dbReference>
<keyword evidence="7" id="KW-0479">Metal-binding</keyword>
<keyword evidence="14" id="KW-0234">DNA repair</keyword>
<evidence type="ECO:0000256" key="6">
    <source>
        <dbReference type="ARBA" id="ARBA00022598"/>
    </source>
</evidence>
<evidence type="ECO:0000256" key="17">
    <source>
        <dbReference type="ARBA" id="ARBA00031942"/>
    </source>
</evidence>
<evidence type="ECO:0000256" key="18">
    <source>
        <dbReference type="ARBA" id="ARBA00034003"/>
    </source>
</evidence>
<dbReference type="GO" id="GO:0006310">
    <property type="term" value="P:DNA recombination"/>
    <property type="evidence" value="ECO:0007669"/>
    <property type="project" value="UniProtKB-KW"/>
</dbReference>
<feature type="compositionally biased region" description="Low complexity" evidence="19">
    <location>
        <begin position="185"/>
        <end position="211"/>
    </location>
</feature>
<dbReference type="InterPro" id="IPR021536">
    <property type="entry name" value="DNA_ligase_IV_dom"/>
</dbReference>
<dbReference type="GO" id="GO:0005524">
    <property type="term" value="F:ATP binding"/>
    <property type="evidence" value="ECO:0007669"/>
    <property type="project" value="UniProtKB-KW"/>
</dbReference>
<evidence type="ECO:0000256" key="10">
    <source>
        <dbReference type="ARBA" id="ARBA00022763"/>
    </source>
</evidence>
<dbReference type="Pfam" id="PF04679">
    <property type="entry name" value="DNA_ligase_A_C"/>
    <property type="match status" value="1"/>
</dbReference>
<dbReference type="GO" id="GO:0006303">
    <property type="term" value="P:double-strand break repair via nonhomologous end joining"/>
    <property type="evidence" value="ECO:0007669"/>
    <property type="project" value="TreeGrafter"/>
</dbReference>
<keyword evidence="6 22" id="KW-0436">Ligase</keyword>
<dbReference type="InterPro" id="IPR012340">
    <property type="entry name" value="NA-bd_OB-fold"/>
</dbReference>
<comment type="catalytic activity">
    <reaction evidence="18">
        <text>ATP + (deoxyribonucleotide)n-3'-hydroxyl + 5'-phospho-(deoxyribonucleotide)m = (deoxyribonucleotide)n+m + AMP + diphosphate.</text>
        <dbReference type="EC" id="6.5.1.1"/>
    </reaction>
</comment>
<feature type="domain" description="ATP-dependent DNA ligase family profile" evidence="20">
    <location>
        <begin position="460"/>
        <end position="522"/>
    </location>
</feature>
<feature type="domain" description="BRCT" evidence="21">
    <location>
        <begin position="906"/>
        <end position="1011"/>
    </location>
</feature>
<evidence type="ECO:0000259" key="21">
    <source>
        <dbReference type="PROSITE" id="PS50172"/>
    </source>
</evidence>
<dbReference type="SUPFAM" id="SSF117018">
    <property type="entry name" value="ATP-dependent DNA ligase DNA-binding domain"/>
    <property type="match status" value="1"/>
</dbReference>
<evidence type="ECO:0000259" key="20">
    <source>
        <dbReference type="PROSITE" id="PS50160"/>
    </source>
</evidence>
<dbReference type="Pfam" id="PF11411">
    <property type="entry name" value="DNA_ligase_IV"/>
    <property type="match status" value="1"/>
</dbReference>
<proteinExistence type="inferred from homology"/>
<evidence type="ECO:0000256" key="15">
    <source>
        <dbReference type="ARBA" id="ARBA00023242"/>
    </source>
</evidence>
<name>F4PGQ7_CACFS</name>
<feature type="compositionally biased region" description="Low complexity" evidence="19">
    <location>
        <begin position="81"/>
        <end position="114"/>
    </location>
</feature>
<evidence type="ECO:0000313" key="22">
    <source>
        <dbReference type="EMBL" id="EGG24891.1"/>
    </source>
</evidence>
<dbReference type="Pfam" id="PF16589">
    <property type="entry name" value="BRCT_2"/>
    <property type="match status" value="1"/>
</dbReference>
<dbReference type="PANTHER" id="PTHR45997:SF1">
    <property type="entry name" value="DNA LIGASE 4"/>
    <property type="match status" value="1"/>
</dbReference>
<evidence type="ECO:0000256" key="2">
    <source>
        <dbReference type="ARBA" id="ARBA00004123"/>
    </source>
</evidence>
<evidence type="ECO:0000256" key="14">
    <source>
        <dbReference type="ARBA" id="ARBA00023204"/>
    </source>
</evidence>
<comment type="subcellular location">
    <subcellularLocation>
        <location evidence="2">Nucleus</location>
    </subcellularLocation>
</comment>
<dbReference type="CDD" id="cd17722">
    <property type="entry name" value="BRCT_DNA_ligase_IV_rpt1"/>
    <property type="match status" value="1"/>
</dbReference>
<dbReference type="PROSITE" id="PS50172">
    <property type="entry name" value="BRCT"/>
    <property type="match status" value="2"/>
</dbReference>
<comment type="cofactor">
    <cofactor evidence="1">
        <name>Mg(2+)</name>
        <dbReference type="ChEBI" id="CHEBI:18420"/>
    </cofactor>
</comment>
<evidence type="ECO:0000256" key="9">
    <source>
        <dbReference type="ARBA" id="ARBA00022741"/>
    </source>
</evidence>
<dbReference type="EC" id="6.5.1.1" evidence="4"/>
<dbReference type="RefSeq" id="XP_004362742.1">
    <property type="nucleotide sequence ID" value="XM_004362685.1"/>
</dbReference>
<keyword evidence="11" id="KW-0067">ATP-binding</keyword>
<reference evidence="23" key="1">
    <citation type="journal article" date="2011" name="Genome Res.">
        <title>Phylogeny-wide analysis of social amoeba genomes highlights ancient origins for complex intercellular communication.</title>
        <authorList>
            <person name="Heidel A.J."/>
            <person name="Lawal H.M."/>
            <person name="Felder M."/>
            <person name="Schilde C."/>
            <person name="Helps N.R."/>
            <person name="Tunggal B."/>
            <person name="Rivero F."/>
            <person name="John U."/>
            <person name="Schleicher M."/>
            <person name="Eichinger L."/>
            <person name="Platzer M."/>
            <person name="Noegel A.A."/>
            <person name="Schaap P."/>
            <person name="Gloeckner G."/>
        </authorList>
    </citation>
    <scope>NUCLEOTIDE SEQUENCE [LARGE SCALE GENOMIC DNA]</scope>
    <source>
        <strain evidence="23">SH3</strain>
    </source>
</reference>
<keyword evidence="15" id="KW-0539">Nucleus</keyword>
<dbReference type="GO" id="GO:0006297">
    <property type="term" value="P:nucleotide-excision repair, DNA gap filling"/>
    <property type="evidence" value="ECO:0007669"/>
    <property type="project" value="TreeGrafter"/>
</dbReference>
<dbReference type="SMART" id="SM00292">
    <property type="entry name" value="BRCT"/>
    <property type="match status" value="2"/>
</dbReference>
<dbReference type="InterPro" id="IPR029710">
    <property type="entry name" value="LIG4"/>
</dbReference>
<feature type="region of interest" description="Disordered" evidence="19">
    <location>
        <begin position="656"/>
        <end position="694"/>
    </location>
</feature>
<dbReference type="Pfam" id="PF04675">
    <property type="entry name" value="DNA_ligase_A_N"/>
    <property type="match status" value="1"/>
</dbReference>
<dbReference type="EMBL" id="GL883006">
    <property type="protein sequence ID" value="EGG24891.1"/>
    <property type="molecule type" value="Genomic_DNA"/>
</dbReference>
<dbReference type="FunFam" id="2.40.50.140:FF:000150">
    <property type="entry name" value="DNA ligase"/>
    <property type="match status" value="1"/>
</dbReference>
<dbReference type="InterPro" id="IPR036420">
    <property type="entry name" value="BRCT_dom_sf"/>
</dbReference>
<evidence type="ECO:0000256" key="4">
    <source>
        <dbReference type="ARBA" id="ARBA00012727"/>
    </source>
</evidence>
<evidence type="ECO:0000256" key="1">
    <source>
        <dbReference type="ARBA" id="ARBA00001946"/>
    </source>
</evidence>
<dbReference type="Gene3D" id="2.40.50.140">
    <property type="entry name" value="Nucleic acid-binding proteins"/>
    <property type="match status" value="1"/>
</dbReference>
<dbReference type="Gene3D" id="1.10.3260.10">
    <property type="entry name" value="DNA ligase, ATP-dependent, N-terminal domain"/>
    <property type="match status" value="1"/>
</dbReference>
<protein>
    <recommendedName>
        <fullName evidence="5">DNA ligase 4</fullName>
        <ecNumber evidence="4">6.5.1.1</ecNumber>
    </recommendedName>
    <alternativeName>
        <fullName evidence="17">DNA ligase IV</fullName>
    </alternativeName>
    <alternativeName>
        <fullName evidence="16">Polydeoxyribonucleotide synthase [ATP] 4</fullName>
    </alternativeName>
</protein>
<dbReference type="InterPro" id="IPR036599">
    <property type="entry name" value="DNA_ligase_N_sf"/>
</dbReference>
<organism evidence="22 23">
    <name type="scientific">Cavenderia fasciculata</name>
    <name type="common">Slime mold</name>
    <name type="synonym">Dictyostelium fasciculatum</name>
    <dbReference type="NCBI Taxonomy" id="261658"/>
    <lineage>
        <taxon>Eukaryota</taxon>
        <taxon>Amoebozoa</taxon>
        <taxon>Evosea</taxon>
        <taxon>Eumycetozoa</taxon>
        <taxon>Dictyostelia</taxon>
        <taxon>Acytosteliales</taxon>
        <taxon>Cavenderiaceae</taxon>
        <taxon>Cavenderia</taxon>
    </lineage>
</organism>
<dbReference type="InterPro" id="IPR012309">
    <property type="entry name" value="DNA_ligase_ATP-dep_C"/>
</dbReference>
<dbReference type="GO" id="GO:0046872">
    <property type="term" value="F:metal ion binding"/>
    <property type="evidence" value="ECO:0007669"/>
    <property type="project" value="UniProtKB-KW"/>
</dbReference>
<comment type="similarity">
    <text evidence="3">Belongs to the ATP-dependent DNA ligase family.</text>
</comment>
<evidence type="ECO:0000256" key="7">
    <source>
        <dbReference type="ARBA" id="ARBA00022723"/>
    </source>
</evidence>
<dbReference type="PROSITE" id="PS50160">
    <property type="entry name" value="DNA_LIGASE_A3"/>
    <property type="match status" value="1"/>
</dbReference>
<dbReference type="Pfam" id="PF00533">
    <property type="entry name" value="BRCT"/>
    <property type="match status" value="1"/>
</dbReference>
<accession>F4PGQ7</accession>
<evidence type="ECO:0000256" key="3">
    <source>
        <dbReference type="ARBA" id="ARBA00007572"/>
    </source>
</evidence>
<feature type="region of interest" description="Disordered" evidence="19">
    <location>
        <begin position="64"/>
        <end position="155"/>
    </location>
</feature>
<dbReference type="GeneID" id="14876709"/>
<dbReference type="CDD" id="cd07968">
    <property type="entry name" value="OBF_DNA_ligase_IV"/>
    <property type="match status" value="1"/>
</dbReference>
<dbReference type="InterPro" id="IPR012310">
    <property type="entry name" value="DNA_ligase_ATP-dep_cent"/>
</dbReference>
<dbReference type="GO" id="GO:0032807">
    <property type="term" value="C:DNA ligase IV complex"/>
    <property type="evidence" value="ECO:0007669"/>
    <property type="project" value="TreeGrafter"/>
</dbReference>
<evidence type="ECO:0000256" key="8">
    <source>
        <dbReference type="ARBA" id="ARBA00022737"/>
    </source>
</evidence>
<keyword evidence="10" id="KW-0227">DNA damage</keyword>
<evidence type="ECO:0000256" key="11">
    <source>
        <dbReference type="ARBA" id="ARBA00022840"/>
    </source>
</evidence>
<evidence type="ECO:0000256" key="13">
    <source>
        <dbReference type="ARBA" id="ARBA00023172"/>
    </source>
</evidence>
<evidence type="ECO:0000256" key="16">
    <source>
        <dbReference type="ARBA" id="ARBA00030676"/>
    </source>
</evidence>
<dbReference type="STRING" id="1054147.F4PGQ7"/>
<dbReference type="Gene3D" id="3.40.50.10190">
    <property type="entry name" value="BRCT domain"/>
    <property type="match status" value="2"/>
</dbReference>
<evidence type="ECO:0000256" key="5">
    <source>
        <dbReference type="ARBA" id="ARBA00022073"/>
    </source>
</evidence>
<dbReference type="InterPro" id="IPR012308">
    <property type="entry name" value="DNA_ligase_ATP-dep_N"/>
</dbReference>
<gene>
    <name evidence="22" type="primary">lig4</name>
    <name evidence="22" type="ORF">DFA_03136</name>
</gene>
<evidence type="ECO:0000313" key="23">
    <source>
        <dbReference type="Proteomes" id="UP000007797"/>
    </source>
</evidence>
<feature type="region of interest" description="Disordered" evidence="19">
    <location>
        <begin position="1"/>
        <end position="24"/>
    </location>
</feature>
<dbReference type="PANTHER" id="PTHR45997">
    <property type="entry name" value="DNA LIGASE 4"/>
    <property type="match status" value="1"/>
</dbReference>
<sequence>MLSLHYDEDDDDNNNDDYGGATINDDINQRLTSRIPVQAPIQLSLEYDDDDDDDNDNDKIVFRYQTTSNTPIKTPPPPSSSPFTPSKTINNNNNNNHNIVNSNSNSKPNNNNDNVFKMPIGPPTKKPQQQQVITTKTNGNGIGNGSRGKRDPGLKFNEENLSKLDAKIFDDDDDDDSYLVAAAAASTTTSTTSTTTTTDQQQTNNTTTDQQPVNNYDYQKTVPFSIFCELLERVSKDSKHTDKKKHLSKFFSNYKDNNFFPLLRLFLPHLDKERQTYGLKEKTLAKFYVEILGISPTSLDATRLVNWKKSTNDEIGGDFGMSVYLSLRNRCIQKGRLSMGDVNISLDHLNKSMDRKEKLRVLKRVLRYTTCLEQKWFVRIILKEMKMGLSEKTVLNFFHSDAMAMFNVSCNLRKVCEDLSDARRLYGSGNTGGFVTDPSKITLFQPIKPMLADRKPMDSVMKVLGDHPFMVETKKDKWIKIKPEYLDGVGDDLDLVIIGGYYGSGVGRRGGTVSHFMLGVQVKDPDLQLSNSSSDTPLFYSFCKVGSGYSDEELKKLQKALEPHWMPYRTSSPPSHILLAEPHREKPDLWIDPRVSKVLQIKAAQILPTEKYRTGYTLRFPRVIKIRDDKPWDECLDFGAMLSLATEFEGRYAKRKYTMGDDGDGDGGGGGGGRKTKRKKKTNPDGTPIASTAKGKKKTTLLSIFQDTDTSHILPSNNIFMGVEFCVINGDSRTSLVASKARLETLIVENGGTKVQYPSPATTKYVVSSREVVKIQNLIHDGHFDIVHYQWLLDCIQEGKVLPLSPKYMIYTTNKTKQLLLQDIDRFGDSFTQDTTVDELLDSFNQITKQKVQTSSNVPFIIPSNLEIKSSKQIQQIESKYMTTKEDGEDGEDRVEDFKPNSNWWSLFRGITIYLDRYNVIGEESTITESNTMELVSHLLTFYGGVVTSQFDDNLDYVVVDSSDSTRLQFINTKIKRLKSENEKTVEIVSVKWIKQCIVEKMILSHDTLLSE</sequence>
<dbReference type="KEGG" id="dfa:DFA_03136"/>
<keyword evidence="23" id="KW-1185">Reference proteome</keyword>
<keyword evidence="12" id="KW-0460">Magnesium</keyword>
<keyword evidence="9" id="KW-0547">Nucleotide-binding</keyword>
<dbReference type="GO" id="GO:0003677">
    <property type="term" value="F:DNA binding"/>
    <property type="evidence" value="ECO:0007669"/>
    <property type="project" value="InterPro"/>
</dbReference>
<evidence type="ECO:0000256" key="19">
    <source>
        <dbReference type="SAM" id="MobiDB-lite"/>
    </source>
</evidence>
<dbReference type="InterPro" id="IPR001357">
    <property type="entry name" value="BRCT_dom"/>
</dbReference>
<dbReference type="SUPFAM" id="SSF50249">
    <property type="entry name" value="Nucleic acid-binding proteins"/>
    <property type="match status" value="1"/>
</dbReference>
<dbReference type="AlphaFoldDB" id="F4PGQ7"/>
<feature type="region of interest" description="Disordered" evidence="19">
    <location>
        <begin position="185"/>
        <end position="214"/>
    </location>
</feature>
<dbReference type="Proteomes" id="UP000007797">
    <property type="component" value="Unassembled WGS sequence"/>
</dbReference>
<keyword evidence="8" id="KW-0677">Repeat</keyword>
<dbReference type="GO" id="GO:0003910">
    <property type="term" value="F:DNA ligase (ATP) activity"/>
    <property type="evidence" value="ECO:0007669"/>
    <property type="project" value="UniProtKB-EC"/>
</dbReference>
<keyword evidence="13" id="KW-0233">DNA recombination</keyword>
<feature type="domain" description="BRCT" evidence="21">
    <location>
        <begin position="715"/>
        <end position="809"/>
    </location>
</feature>
<dbReference type="OMA" id="IMLQHRT"/>
<evidence type="ECO:0000256" key="12">
    <source>
        <dbReference type="ARBA" id="ARBA00022842"/>
    </source>
</evidence>
<dbReference type="OrthoDB" id="151490at2759"/>